<dbReference type="GO" id="GO:0008757">
    <property type="term" value="F:S-adenosylmethionine-dependent methyltransferase activity"/>
    <property type="evidence" value="ECO:0007669"/>
    <property type="project" value="InterPro"/>
</dbReference>
<accession>A0A7C7ZE17</accession>
<evidence type="ECO:0000313" key="5">
    <source>
        <dbReference type="EMBL" id="HIG63681.1"/>
    </source>
</evidence>
<keyword evidence="4" id="KW-0949">S-adenosyl-L-methionine</keyword>
<dbReference type="SUPFAM" id="SSF53335">
    <property type="entry name" value="S-adenosyl-L-methionine-dependent methyltransferases"/>
    <property type="match status" value="1"/>
</dbReference>
<gene>
    <name evidence="5" type="ORF">EYQ16_04105</name>
</gene>
<dbReference type="Gene3D" id="3.40.50.150">
    <property type="entry name" value="Vaccinia Virus protein VP39"/>
    <property type="match status" value="1"/>
</dbReference>
<dbReference type="PROSITE" id="PS51585">
    <property type="entry name" value="SAM_MT_TPMT"/>
    <property type="match status" value="1"/>
</dbReference>
<evidence type="ECO:0000256" key="3">
    <source>
        <dbReference type="ARBA" id="ARBA00022679"/>
    </source>
</evidence>
<name>A0A7C7ZE17_9ARCH</name>
<evidence type="ECO:0000256" key="2">
    <source>
        <dbReference type="ARBA" id="ARBA00022603"/>
    </source>
</evidence>
<protein>
    <submittedName>
        <fullName evidence="5">Methyltransferase domain-containing protein</fullName>
    </submittedName>
</protein>
<reference evidence="6" key="1">
    <citation type="journal article" date="2019" name="bioRxiv">
        <title>Genome diversification in globally distributed novel marine Proteobacteria is linked to environmental adaptation.</title>
        <authorList>
            <person name="Zhou Z."/>
            <person name="Tran P.Q."/>
            <person name="Kieft K."/>
            <person name="Anantharaman K."/>
        </authorList>
    </citation>
    <scope>NUCLEOTIDE SEQUENCE [LARGE SCALE GENOMIC DNA]</scope>
</reference>
<keyword evidence="2 5" id="KW-0489">Methyltransferase</keyword>
<dbReference type="PANTHER" id="PTHR32183:SF6">
    <property type="entry name" value="CYSTEINE SULFINATE DESULFINASE_CYSTEINE DESULFURASE AND RELATED ENZYMES"/>
    <property type="match status" value="1"/>
</dbReference>
<keyword evidence="1" id="KW-0597">Phosphoprotein</keyword>
<evidence type="ECO:0000313" key="6">
    <source>
        <dbReference type="Proteomes" id="UP000589516"/>
    </source>
</evidence>
<comment type="caution">
    <text evidence="5">The sequence shown here is derived from an EMBL/GenBank/DDBJ whole genome shotgun (WGS) entry which is preliminary data.</text>
</comment>
<keyword evidence="3 5" id="KW-0808">Transferase</keyword>
<sequence length="235" mass="26231">MSPALVHILRAVMPPPPGRAIKRCGKLFETRPCPSVEDPVSTPDFWEACYHAGEDQWDLGQPTPLFERVAAELEPGRICLIGCGRGWDAVTFAKAGFTVTAIDFAEPAVLAARRNALAAGAEVTVLKEDIFDLPGELHGQFDYLLEYTCFCAVSPLRRFEYDRVAWQLLKPGGMLVGVFFPLDKPLAEGGPPWGVTISELHALFSLHWQLDREEAPEDSIEPRRGREVLQYWRKV</sequence>
<dbReference type="GO" id="GO:0032259">
    <property type="term" value="P:methylation"/>
    <property type="evidence" value="ECO:0007669"/>
    <property type="project" value="UniProtKB-KW"/>
</dbReference>
<dbReference type="EMBL" id="DUAV01000025">
    <property type="protein sequence ID" value="HIG63681.1"/>
    <property type="molecule type" value="Genomic_DNA"/>
</dbReference>
<proteinExistence type="predicted"/>
<evidence type="ECO:0000256" key="4">
    <source>
        <dbReference type="ARBA" id="ARBA00022691"/>
    </source>
</evidence>
<dbReference type="InterPro" id="IPR029063">
    <property type="entry name" value="SAM-dependent_MTases_sf"/>
</dbReference>
<dbReference type="AlphaFoldDB" id="A0A7C7ZE17"/>
<evidence type="ECO:0000256" key="1">
    <source>
        <dbReference type="ARBA" id="ARBA00022553"/>
    </source>
</evidence>
<dbReference type="Proteomes" id="UP000589516">
    <property type="component" value="Unassembled WGS sequence"/>
</dbReference>
<organism evidence="5 6">
    <name type="scientific">Marine Group III euryarchaeote</name>
    <dbReference type="NCBI Taxonomy" id="2173149"/>
    <lineage>
        <taxon>Archaea</taxon>
        <taxon>Methanobacteriati</taxon>
        <taxon>Thermoplasmatota</taxon>
        <taxon>Thermoplasmata</taxon>
        <taxon>Candidatus Thermoprofundales</taxon>
    </lineage>
</organism>
<dbReference type="Pfam" id="PF05724">
    <property type="entry name" value="TPMT"/>
    <property type="match status" value="1"/>
</dbReference>
<dbReference type="PANTHER" id="PTHR32183">
    <property type="match status" value="1"/>
</dbReference>
<dbReference type="CDD" id="cd02440">
    <property type="entry name" value="AdoMet_MTases"/>
    <property type="match status" value="1"/>
</dbReference>
<dbReference type="InterPro" id="IPR008854">
    <property type="entry name" value="TPMT"/>
</dbReference>